<reference evidence="5 6" key="1">
    <citation type="submission" date="2020-08" db="EMBL/GenBank/DDBJ databases">
        <title>The genome sequence of type strain Novosphingobium piscinae KCTC 42194.</title>
        <authorList>
            <person name="Liu Y."/>
        </authorList>
    </citation>
    <scope>NUCLEOTIDE SEQUENCE [LARGE SCALE GENOMIC DNA]</scope>
    <source>
        <strain evidence="5 6">KCTC 42194</strain>
    </source>
</reference>
<dbReference type="InterPro" id="IPR019888">
    <property type="entry name" value="Tscrpt_reg_AsnC-like"/>
</dbReference>
<proteinExistence type="predicted"/>
<keyword evidence="1" id="KW-0805">Transcription regulation</keyword>
<dbReference type="PANTHER" id="PTHR30154">
    <property type="entry name" value="LEUCINE-RESPONSIVE REGULATORY PROTEIN"/>
    <property type="match status" value="1"/>
</dbReference>
<dbReference type="EMBL" id="JACLAX010000001">
    <property type="protein sequence ID" value="MBC2667903.1"/>
    <property type="molecule type" value="Genomic_DNA"/>
</dbReference>
<keyword evidence="6" id="KW-1185">Reference proteome</keyword>
<evidence type="ECO:0000256" key="2">
    <source>
        <dbReference type="ARBA" id="ARBA00023125"/>
    </source>
</evidence>
<dbReference type="GO" id="GO:0043565">
    <property type="term" value="F:sequence-specific DNA binding"/>
    <property type="evidence" value="ECO:0007669"/>
    <property type="project" value="InterPro"/>
</dbReference>
<evidence type="ECO:0000313" key="6">
    <source>
        <dbReference type="Proteomes" id="UP000551327"/>
    </source>
</evidence>
<dbReference type="RefSeq" id="WP_185677762.1">
    <property type="nucleotide sequence ID" value="NZ_JACLAX010000001.1"/>
</dbReference>
<keyword evidence="3" id="KW-0804">Transcription</keyword>
<organism evidence="5 6">
    <name type="scientific">Novosphingobium piscinae</name>
    <dbReference type="NCBI Taxonomy" id="1507448"/>
    <lineage>
        <taxon>Bacteria</taxon>
        <taxon>Pseudomonadati</taxon>
        <taxon>Pseudomonadota</taxon>
        <taxon>Alphaproteobacteria</taxon>
        <taxon>Sphingomonadales</taxon>
        <taxon>Sphingomonadaceae</taxon>
        <taxon>Novosphingobium</taxon>
    </lineage>
</organism>
<dbReference type="Pfam" id="PF01037">
    <property type="entry name" value="AsnC_trans_reg"/>
    <property type="match status" value="1"/>
</dbReference>
<dbReference type="GO" id="GO:0006355">
    <property type="term" value="P:regulation of DNA-templated transcription"/>
    <property type="evidence" value="ECO:0007669"/>
    <property type="project" value="UniProtKB-ARBA"/>
</dbReference>
<sequence length="156" mass="17422">MAFANIDAVDRKILDALRREGRITNARLAEVVGLSPSACLMRHKRLEREGIVSGYHAELNLDQLRPTIRVLLEITLSRHSPEDFRTLETLLCADPRVTEAAEISGRIDYYATLCLHDTAELRDFIDTLTTRAPVIESVASHVVLHLAKRSGAPPLE</sequence>
<dbReference type="AlphaFoldDB" id="A0A7X1KNX6"/>
<dbReference type="InterPro" id="IPR000485">
    <property type="entry name" value="AsnC-type_HTH_dom"/>
</dbReference>
<dbReference type="InterPro" id="IPR036390">
    <property type="entry name" value="WH_DNA-bd_sf"/>
</dbReference>
<comment type="caution">
    <text evidence="5">The sequence shown here is derived from an EMBL/GenBank/DDBJ whole genome shotgun (WGS) entry which is preliminary data.</text>
</comment>
<dbReference type="Gene3D" id="3.30.70.920">
    <property type="match status" value="1"/>
</dbReference>
<dbReference type="GO" id="GO:0005829">
    <property type="term" value="C:cytosol"/>
    <property type="evidence" value="ECO:0007669"/>
    <property type="project" value="TreeGrafter"/>
</dbReference>
<dbReference type="Pfam" id="PF13412">
    <property type="entry name" value="HTH_24"/>
    <property type="match status" value="1"/>
</dbReference>
<dbReference type="InterPro" id="IPR011008">
    <property type="entry name" value="Dimeric_a/b-barrel"/>
</dbReference>
<evidence type="ECO:0000256" key="3">
    <source>
        <dbReference type="ARBA" id="ARBA00023163"/>
    </source>
</evidence>
<evidence type="ECO:0000256" key="1">
    <source>
        <dbReference type="ARBA" id="ARBA00023015"/>
    </source>
</evidence>
<dbReference type="PANTHER" id="PTHR30154:SF34">
    <property type="entry name" value="TRANSCRIPTIONAL REGULATOR AZLB"/>
    <property type="match status" value="1"/>
</dbReference>
<dbReference type="PROSITE" id="PS50956">
    <property type="entry name" value="HTH_ASNC_2"/>
    <property type="match status" value="1"/>
</dbReference>
<accession>A0A7X1KNX6</accession>
<evidence type="ECO:0000259" key="4">
    <source>
        <dbReference type="PROSITE" id="PS50956"/>
    </source>
</evidence>
<dbReference type="SMART" id="SM00344">
    <property type="entry name" value="HTH_ASNC"/>
    <property type="match status" value="1"/>
</dbReference>
<feature type="domain" description="HTH asnC-type" evidence="4">
    <location>
        <begin position="6"/>
        <end position="72"/>
    </location>
</feature>
<dbReference type="Proteomes" id="UP000551327">
    <property type="component" value="Unassembled WGS sequence"/>
</dbReference>
<gene>
    <name evidence="5" type="ORF">H7F53_01935</name>
</gene>
<dbReference type="InterPro" id="IPR036388">
    <property type="entry name" value="WH-like_DNA-bd_sf"/>
</dbReference>
<dbReference type="SUPFAM" id="SSF46785">
    <property type="entry name" value="Winged helix' DNA-binding domain"/>
    <property type="match status" value="1"/>
</dbReference>
<dbReference type="InterPro" id="IPR019887">
    <property type="entry name" value="Tscrpt_reg_AsnC/Lrp_C"/>
</dbReference>
<dbReference type="SUPFAM" id="SSF54909">
    <property type="entry name" value="Dimeric alpha+beta barrel"/>
    <property type="match status" value="1"/>
</dbReference>
<name>A0A7X1KNX6_9SPHN</name>
<keyword evidence="2" id="KW-0238">DNA-binding</keyword>
<dbReference type="GO" id="GO:0043200">
    <property type="term" value="P:response to amino acid"/>
    <property type="evidence" value="ECO:0007669"/>
    <property type="project" value="TreeGrafter"/>
</dbReference>
<evidence type="ECO:0000313" key="5">
    <source>
        <dbReference type="EMBL" id="MBC2667903.1"/>
    </source>
</evidence>
<dbReference type="PRINTS" id="PR00033">
    <property type="entry name" value="HTHASNC"/>
</dbReference>
<dbReference type="CDD" id="cd00090">
    <property type="entry name" value="HTH_ARSR"/>
    <property type="match status" value="1"/>
</dbReference>
<protein>
    <submittedName>
        <fullName evidence="5">Lrp/AsnC family transcriptional regulator</fullName>
    </submittedName>
</protein>
<dbReference type="Gene3D" id="1.10.10.10">
    <property type="entry name" value="Winged helix-like DNA-binding domain superfamily/Winged helix DNA-binding domain"/>
    <property type="match status" value="1"/>
</dbReference>
<dbReference type="InterPro" id="IPR011991">
    <property type="entry name" value="ArsR-like_HTH"/>
</dbReference>